<comment type="caution">
    <text evidence="1">The sequence shown here is derived from an EMBL/GenBank/DDBJ whole genome shotgun (WGS) entry which is preliminary data.</text>
</comment>
<dbReference type="EMBL" id="VUOA01000022">
    <property type="protein sequence ID" value="KAA2236856.1"/>
    <property type="molecule type" value="Genomic_DNA"/>
</dbReference>
<dbReference type="RefSeq" id="WP_149818068.1">
    <property type="nucleotide sequence ID" value="NZ_VUOA01000022.1"/>
</dbReference>
<accession>A0A5B2VDZ5</accession>
<dbReference type="Proteomes" id="UP000323142">
    <property type="component" value="Unassembled WGS sequence"/>
</dbReference>
<evidence type="ECO:0000313" key="1">
    <source>
        <dbReference type="EMBL" id="KAA2236856.1"/>
    </source>
</evidence>
<reference evidence="1 2" key="2">
    <citation type="submission" date="2019-09" db="EMBL/GenBank/DDBJ databases">
        <authorList>
            <person name="Jin C."/>
        </authorList>
    </citation>
    <scope>NUCLEOTIDE SEQUENCE [LARGE SCALE GENOMIC DNA]</scope>
    <source>
        <strain evidence="1 2">BN140002</strain>
    </source>
</reference>
<reference evidence="1 2" key="1">
    <citation type="submission" date="2019-09" db="EMBL/GenBank/DDBJ databases">
        <title>Salinarimonas rosea gen. nov., sp. nov., a new member of the a-2 subgroup of the Proteobacteria.</title>
        <authorList>
            <person name="Liu J."/>
        </authorList>
    </citation>
    <scope>NUCLEOTIDE SEQUENCE [LARGE SCALE GENOMIC DNA]</scope>
    <source>
        <strain evidence="1 2">BN140002</strain>
    </source>
</reference>
<gene>
    <name evidence="1" type="ORF">F0L46_12760</name>
</gene>
<protein>
    <recommendedName>
        <fullName evidence="3">MarR family transcriptional regulator</fullName>
    </recommendedName>
</protein>
<evidence type="ECO:0008006" key="3">
    <source>
        <dbReference type="Google" id="ProtNLM"/>
    </source>
</evidence>
<organism evidence="1 2">
    <name type="scientific">Salinarimonas soli</name>
    <dbReference type="NCBI Taxonomy" id="1638099"/>
    <lineage>
        <taxon>Bacteria</taxon>
        <taxon>Pseudomonadati</taxon>
        <taxon>Pseudomonadota</taxon>
        <taxon>Alphaproteobacteria</taxon>
        <taxon>Hyphomicrobiales</taxon>
        <taxon>Salinarimonadaceae</taxon>
        <taxon>Salinarimonas</taxon>
    </lineage>
</organism>
<dbReference type="OrthoDB" id="32523at2"/>
<keyword evidence="2" id="KW-1185">Reference proteome</keyword>
<proteinExistence type="predicted"/>
<sequence length="66" mass="7417">MTSAPLAFRVFNEIGIVERLSRTMFDRVMPDGLALPQFVVLNHFVRLGASTPRCGSAPRSRSRARR</sequence>
<evidence type="ECO:0000313" key="2">
    <source>
        <dbReference type="Proteomes" id="UP000323142"/>
    </source>
</evidence>
<name>A0A5B2VDZ5_9HYPH</name>
<dbReference type="AlphaFoldDB" id="A0A5B2VDZ5"/>